<keyword evidence="2" id="KW-1185">Reference proteome</keyword>
<accession>A0ABR6W835</accession>
<dbReference type="EMBL" id="VFIA01000019">
    <property type="protein sequence ID" value="MBC3792743.1"/>
    <property type="molecule type" value="Genomic_DNA"/>
</dbReference>
<protein>
    <submittedName>
        <fullName evidence="1">Uncharacterized protein</fullName>
    </submittedName>
</protein>
<dbReference type="RefSeq" id="WP_186738506.1">
    <property type="nucleotide sequence ID" value="NZ_VFIA01000019.1"/>
</dbReference>
<evidence type="ECO:0000313" key="2">
    <source>
        <dbReference type="Proteomes" id="UP000700732"/>
    </source>
</evidence>
<name>A0ABR6W835_9BACT</name>
<gene>
    <name evidence="1" type="ORF">FH603_3257</name>
</gene>
<organism evidence="1 2">
    <name type="scientific">Spirosoma utsteinense</name>
    <dbReference type="NCBI Taxonomy" id="2585773"/>
    <lineage>
        <taxon>Bacteria</taxon>
        <taxon>Pseudomonadati</taxon>
        <taxon>Bacteroidota</taxon>
        <taxon>Cytophagia</taxon>
        <taxon>Cytophagales</taxon>
        <taxon>Cytophagaceae</taxon>
        <taxon>Spirosoma</taxon>
    </lineage>
</organism>
<comment type="caution">
    <text evidence="1">The sequence shown here is derived from an EMBL/GenBank/DDBJ whole genome shotgun (WGS) entry which is preliminary data.</text>
</comment>
<dbReference type="Proteomes" id="UP000700732">
    <property type="component" value="Unassembled WGS sequence"/>
</dbReference>
<evidence type="ECO:0000313" key="1">
    <source>
        <dbReference type="EMBL" id="MBC3792743.1"/>
    </source>
</evidence>
<reference evidence="1 2" key="1">
    <citation type="submission" date="2019-06" db="EMBL/GenBank/DDBJ databases">
        <title>Spirosoma utsteinense sp. nov. isolated from Antarctic ice-free soils.</title>
        <authorList>
            <person name="Tahon G."/>
        </authorList>
    </citation>
    <scope>NUCLEOTIDE SEQUENCE [LARGE SCALE GENOMIC DNA]</scope>
    <source>
        <strain evidence="1 2">LMG 31447</strain>
    </source>
</reference>
<proteinExistence type="predicted"/>
<sequence length="71" mass="7547">MTAIEICGRAPDQVRLQLPKPVTTVELMAAPMPMMSTSSTCACSPSAHLSQFDEAGSERGATPGVKQIWRA</sequence>